<feature type="chain" id="PRO_5022967839" description="Sensor-like histidine kinase SenX3" evidence="12">
    <location>
        <begin position="22"/>
        <end position="321"/>
    </location>
</feature>
<dbReference type="EC" id="2.7.13.3" evidence="3"/>
<comment type="subcellular location">
    <subcellularLocation>
        <location evidence="2">Cell membrane</location>
    </subcellularLocation>
</comment>
<keyword evidence="11" id="KW-0812">Transmembrane</keyword>
<comment type="catalytic activity">
    <reaction evidence="1">
        <text>ATP + protein L-histidine = ADP + protein N-phospho-L-histidine.</text>
        <dbReference type="EC" id="2.7.13.3"/>
    </reaction>
</comment>
<dbReference type="CDD" id="cd00082">
    <property type="entry name" value="HisKA"/>
    <property type="match status" value="1"/>
</dbReference>
<dbReference type="InterPro" id="IPR003594">
    <property type="entry name" value="HATPase_dom"/>
</dbReference>
<dbReference type="Gene3D" id="1.10.287.130">
    <property type="match status" value="1"/>
</dbReference>
<evidence type="ECO:0000256" key="5">
    <source>
        <dbReference type="ARBA" id="ARBA00022679"/>
    </source>
</evidence>
<dbReference type="CDD" id="cd00075">
    <property type="entry name" value="HATPase"/>
    <property type="match status" value="1"/>
</dbReference>
<keyword evidence="15" id="KW-1185">Reference proteome</keyword>
<dbReference type="GO" id="GO:0030295">
    <property type="term" value="F:protein kinase activator activity"/>
    <property type="evidence" value="ECO:0007669"/>
    <property type="project" value="TreeGrafter"/>
</dbReference>
<dbReference type="EMBL" id="VKAC01000006">
    <property type="protein sequence ID" value="TXR56200.1"/>
    <property type="molecule type" value="Genomic_DNA"/>
</dbReference>
<gene>
    <name evidence="14" type="ORF">FMM08_10630</name>
</gene>
<dbReference type="GO" id="GO:0000156">
    <property type="term" value="F:phosphorelay response regulator activity"/>
    <property type="evidence" value="ECO:0007669"/>
    <property type="project" value="TreeGrafter"/>
</dbReference>
<feature type="signal peptide" evidence="12">
    <location>
        <begin position="1"/>
        <end position="21"/>
    </location>
</feature>
<keyword evidence="9" id="KW-0902">Two-component regulatory system</keyword>
<evidence type="ECO:0000256" key="7">
    <source>
        <dbReference type="ARBA" id="ARBA00022777"/>
    </source>
</evidence>
<evidence type="ECO:0000259" key="13">
    <source>
        <dbReference type="PROSITE" id="PS50109"/>
    </source>
</evidence>
<evidence type="ECO:0000256" key="2">
    <source>
        <dbReference type="ARBA" id="ARBA00004236"/>
    </source>
</evidence>
<dbReference type="InterPro" id="IPR005467">
    <property type="entry name" value="His_kinase_dom"/>
</dbReference>
<dbReference type="GO" id="GO:0007234">
    <property type="term" value="P:osmosensory signaling via phosphorelay pathway"/>
    <property type="evidence" value="ECO:0007669"/>
    <property type="project" value="TreeGrafter"/>
</dbReference>
<feature type="domain" description="Histidine kinase" evidence="13">
    <location>
        <begin position="92"/>
        <end position="315"/>
    </location>
</feature>
<comment type="caution">
    <text evidence="14">The sequence shown here is derived from an EMBL/GenBank/DDBJ whole genome shotgun (WGS) entry which is preliminary data.</text>
</comment>
<dbReference type="PANTHER" id="PTHR42878">
    <property type="entry name" value="TWO-COMPONENT HISTIDINE KINASE"/>
    <property type="match status" value="1"/>
</dbReference>
<keyword evidence="12" id="KW-0732">Signal</keyword>
<dbReference type="Pfam" id="PF00512">
    <property type="entry name" value="HisKA"/>
    <property type="match status" value="1"/>
</dbReference>
<keyword evidence="8" id="KW-0067">ATP-binding</keyword>
<dbReference type="GO" id="GO:0005886">
    <property type="term" value="C:plasma membrane"/>
    <property type="evidence" value="ECO:0007669"/>
    <property type="project" value="UniProtKB-SubCell"/>
</dbReference>
<keyword evidence="11" id="KW-1133">Transmembrane helix</keyword>
<evidence type="ECO:0000256" key="3">
    <source>
        <dbReference type="ARBA" id="ARBA00012438"/>
    </source>
</evidence>
<dbReference type="Gene3D" id="3.30.565.10">
    <property type="entry name" value="Histidine kinase-like ATPase, C-terminal domain"/>
    <property type="match status" value="1"/>
</dbReference>
<evidence type="ECO:0000256" key="6">
    <source>
        <dbReference type="ARBA" id="ARBA00022741"/>
    </source>
</evidence>
<dbReference type="PRINTS" id="PR00344">
    <property type="entry name" value="BCTRLSENSOR"/>
</dbReference>
<dbReference type="GO" id="GO:0005524">
    <property type="term" value="F:ATP binding"/>
    <property type="evidence" value="ECO:0007669"/>
    <property type="project" value="UniProtKB-KW"/>
</dbReference>
<evidence type="ECO:0000256" key="1">
    <source>
        <dbReference type="ARBA" id="ARBA00000085"/>
    </source>
</evidence>
<dbReference type="OrthoDB" id="5241402at2"/>
<keyword evidence="7 14" id="KW-0418">Kinase</keyword>
<evidence type="ECO:0000256" key="9">
    <source>
        <dbReference type="ARBA" id="ARBA00023012"/>
    </source>
</evidence>
<evidence type="ECO:0000256" key="12">
    <source>
        <dbReference type="SAM" id="SignalP"/>
    </source>
</evidence>
<dbReference type="PROSITE" id="PS50109">
    <property type="entry name" value="HIS_KIN"/>
    <property type="match status" value="1"/>
</dbReference>
<dbReference type="Pfam" id="PF02518">
    <property type="entry name" value="HATPase_c"/>
    <property type="match status" value="1"/>
</dbReference>
<feature type="transmembrane region" description="Helical" evidence="11">
    <location>
        <begin position="45"/>
        <end position="65"/>
    </location>
</feature>
<dbReference type="GO" id="GO:0000155">
    <property type="term" value="F:phosphorelay sensor kinase activity"/>
    <property type="evidence" value="ECO:0007669"/>
    <property type="project" value="InterPro"/>
</dbReference>
<evidence type="ECO:0000313" key="15">
    <source>
        <dbReference type="Proteomes" id="UP000321234"/>
    </source>
</evidence>
<dbReference type="InterPro" id="IPR004358">
    <property type="entry name" value="Sig_transdc_His_kin-like_C"/>
</dbReference>
<dbReference type="SUPFAM" id="SSF47384">
    <property type="entry name" value="Homodimeric domain of signal transducing histidine kinase"/>
    <property type="match status" value="1"/>
</dbReference>
<reference evidence="14 15" key="1">
    <citation type="submission" date="2019-07" db="EMBL/GenBank/DDBJ databases">
        <title>Quadrisphaera sp. strain DD2A genome sequencing and assembly.</title>
        <authorList>
            <person name="Kim I."/>
        </authorList>
    </citation>
    <scope>NUCLEOTIDE SEQUENCE [LARGE SCALE GENOMIC DNA]</scope>
    <source>
        <strain evidence="14 15">DD2A</strain>
    </source>
</reference>
<dbReference type="PANTHER" id="PTHR42878:SF7">
    <property type="entry name" value="SENSOR HISTIDINE KINASE GLRK"/>
    <property type="match status" value="1"/>
</dbReference>
<dbReference type="SUPFAM" id="SSF55874">
    <property type="entry name" value="ATPase domain of HSP90 chaperone/DNA topoisomerase II/histidine kinase"/>
    <property type="match status" value="1"/>
</dbReference>
<dbReference type="InterPro" id="IPR003661">
    <property type="entry name" value="HisK_dim/P_dom"/>
</dbReference>
<dbReference type="AlphaFoldDB" id="A0A5C8ZH66"/>
<dbReference type="SMART" id="SM00388">
    <property type="entry name" value="HisKA"/>
    <property type="match status" value="1"/>
</dbReference>
<dbReference type="InterPro" id="IPR036097">
    <property type="entry name" value="HisK_dim/P_sf"/>
</dbReference>
<evidence type="ECO:0000313" key="14">
    <source>
        <dbReference type="EMBL" id="TXR56200.1"/>
    </source>
</evidence>
<evidence type="ECO:0000256" key="4">
    <source>
        <dbReference type="ARBA" id="ARBA00022553"/>
    </source>
</evidence>
<keyword evidence="6" id="KW-0547">Nucleotide-binding</keyword>
<proteinExistence type="predicted"/>
<organism evidence="14 15">
    <name type="scientific">Quadrisphaera setariae</name>
    <dbReference type="NCBI Taxonomy" id="2593304"/>
    <lineage>
        <taxon>Bacteria</taxon>
        <taxon>Bacillati</taxon>
        <taxon>Actinomycetota</taxon>
        <taxon>Actinomycetes</taxon>
        <taxon>Kineosporiales</taxon>
        <taxon>Kineosporiaceae</taxon>
        <taxon>Quadrisphaera</taxon>
    </lineage>
</organism>
<dbReference type="InterPro" id="IPR050351">
    <property type="entry name" value="BphY/WalK/GraS-like"/>
</dbReference>
<keyword evidence="5" id="KW-0808">Transferase</keyword>
<protein>
    <recommendedName>
        <fullName evidence="10">Sensor-like histidine kinase SenX3</fullName>
        <ecNumber evidence="3">2.7.13.3</ecNumber>
    </recommendedName>
</protein>
<dbReference type="SMART" id="SM00387">
    <property type="entry name" value="HATPase_c"/>
    <property type="match status" value="1"/>
</dbReference>
<dbReference type="Proteomes" id="UP000321234">
    <property type="component" value="Unassembled WGS sequence"/>
</dbReference>
<keyword evidence="11" id="KW-0472">Membrane</keyword>
<evidence type="ECO:0000256" key="10">
    <source>
        <dbReference type="ARBA" id="ARBA00039401"/>
    </source>
</evidence>
<evidence type="ECO:0000256" key="8">
    <source>
        <dbReference type="ARBA" id="ARBA00022840"/>
    </source>
</evidence>
<keyword evidence="4" id="KW-0597">Phosphoprotein</keyword>
<accession>A0A5C8ZH66</accession>
<name>A0A5C8ZH66_9ACTN</name>
<sequence>MRWALAVVVALLPLAAGAALAAVAATGGLPDARVRVALSAQPHDWFLAAGAVPTVLALGVLALLARRDAVAHRRAAELVSAAAEERRLLLSRLDHELKNPLTAMRAAVANLSSTRVAVGPEGRGPGDDDGTAAALASIEEQAVRLSRLTGDLRKIADVRSGVLERSPVDLAPLLADAVSVVQSPRGPSVHLDLPRAPWPLPPVLGDHDVLELAVVNLLDNAVKYTPPDGTVEVRARHSGRDVVLEVADTGPGIAAEELEQVWEELYRSPRTRAVPGSGLGLALVRAVAERHGGSASVESRVGRGTAVRLVLPAADGAQGPG</sequence>
<dbReference type="InterPro" id="IPR036890">
    <property type="entry name" value="HATPase_C_sf"/>
</dbReference>
<evidence type="ECO:0000256" key="11">
    <source>
        <dbReference type="SAM" id="Phobius"/>
    </source>
</evidence>